<feature type="coiled-coil region" evidence="1">
    <location>
        <begin position="15"/>
        <end position="45"/>
    </location>
</feature>
<name>A0ABT5PA98_9PSED</name>
<dbReference type="Proteomes" id="UP001148184">
    <property type="component" value="Unassembled WGS sequence"/>
</dbReference>
<keyword evidence="3" id="KW-1185">Reference proteome</keyword>
<proteinExistence type="predicted"/>
<gene>
    <name evidence="2" type="ORF">M5G17_15865</name>
</gene>
<keyword evidence="1" id="KW-0175">Coiled coil</keyword>
<accession>A0ABT5PA98</accession>
<dbReference type="InterPro" id="IPR046068">
    <property type="entry name" value="DUF6026"/>
</dbReference>
<sequence>MGTLLPKMPAQTLYVTVHRDELRRLKEERDQLQQQVAQLSLLLQQAQNPEAPAHV</sequence>
<comment type="caution">
    <text evidence="2">The sequence shown here is derived from an EMBL/GenBank/DDBJ whole genome shotgun (WGS) entry which is preliminary data.</text>
</comment>
<evidence type="ECO:0000313" key="2">
    <source>
        <dbReference type="EMBL" id="MDD1015145.1"/>
    </source>
</evidence>
<evidence type="ECO:0000313" key="3">
    <source>
        <dbReference type="Proteomes" id="UP001148184"/>
    </source>
</evidence>
<dbReference type="Pfam" id="PF19491">
    <property type="entry name" value="DUF6026"/>
    <property type="match status" value="1"/>
</dbReference>
<protein>
    <submittedName>
        <fullName evidence="2">DUF6026 family protein</fullName>
    </submittedName>
</protein>
<dbReference type="EMBL" id="JAMDGZ010000033">
    <property type="protein sequence ID" value="MDD1015145.1"/>
    <property type="molecule type" value="Genomic_DNA"/>
</dbReference>
<dbReference type="RefSeq" id="WP_273893850.1">
    <property type="nucleotide sequence ID" value="NZ_JAMDGP010000060.1"/>
</dbReference>
<organism evidence="2 3">
    <name type="scientific">Pseudomonas rubra</name>
    <dbReference type="NCBI Taxonomy" id="2942627"/>
    <lineage>
        <taxon>Bacteria</taxon>
        <taxon>Pseudomonadati</taxon>
        <taxon>Pseudomonadota</taxon>
        <taxon>Gammaproteobacteria</taxon>
        <taxon>Pseudomonadales</taxon>
        <taxon>Pseudomonadaceae</taxon>
        <taxon>Pseudomonas</taxon>
    </lineage>
</organism>
<reference evidence="2 3" key="1">
    <citation type="submission" date="2022-05" db="EMBL/GenBank/DDBJ databases">
        <title>Novel Pseudomonas spp. Isolated from a Rainbow Trout Aquaculture Facility.</title>
        <authorList>
            <person name="Testerman T."/>
            <person name="Graf J."/>
        </authorList>
    </citation>
    <scope>NUCLEOTIDE SEQUENCE [LARGE SCALE GENOMIC DNA]</scope>
    <source>
        <strain evidence="2 3">ID1025</strain>
    </source>
</reference>
<evidence type="ECO:0000256" key="1">
    <source>
        <dbReference type="SAM" id="Coils"/>
    </source>
</evidence>